<organism evidence="1 2">
    <name type="scientific">Pristionchus pacificus</name>
    <name type="common">Parasitic nematode worm</name>
    <dbReference type="NCBI Taxonomy" id="54126"/>
    <lineage>
        <taxon>Eukaryota</taxon>
        <taxon>Metazoa</taxon>
        <taxon>Ecdysozoa</taxon>
        <taxon>Nematoda</taxon>
        <taxon>Chromadorea</taxon>
        <taxon>Rhabditida</taxon>
        <taxon>Rhabditina</taxon>
        <taxon>Diplogasteromorpha</taxon>
        <taxon>Diplogasteroidea</taxon>
        <taxon>Neodiplogasteridae</taxon>
        <taxon>Pristionchus</taxon>
    </lineage>
</organism>
<dbReference type="Proteomes" id="UP000005239">
    <property type="component" value="Unassembled WGS sequence"/>
</dbReference>
<dbReference type="AlphaFoldDB" id="A0A2A6B8J0"/>
<protein>
    <submittedName>
        <fullName evidence="1">Uncharacterized protein</fullName>
    </submittedName>
</protein>
<dbReference type="EnsemblMetazoa" id="PPA35182.1">
    <property type="protein sequence ID" value="PPA35182.1"/>
    <property type="gene ID" value="WBGene00273551"/>
</dbReference>
<proteinExistence type="predicted"/>
<keyword evidence="2" id="KW-1185">Reference proteome</keyword>
<accession>A0A2A6B8J0</accession>
<evidence type="ECO:0000313" key="1">
    <source>
        <dbReference type="EnsemblMetazoa" id="PPA35182.1"/>
    </source>
</evidence>
<evidence type="ECO:0000313" key="2">
    <source>
        <dbReference type="Proteomes" id="UP000005239"/>
    </source>
</evidence>
<sequence>MVIFTEDDQKYVHSCGCHVRRLPKVVTNVNCAIMTLIVLMVLYNPRSFNWLIFSSIIATGASAYSVYNELRYGIIGYLAALVLFCSNEVYQLFSHPVYQNWSPGLVTFTLLVVLALYLYQIWLFYCFQDFLRKKQTEVTLPMTRIPRNNGSPPAYEPFMTQNVVHTRKVSFVM</sequence>
<reference evidence="2" key="1">
    <citation type="journal article" date="2008" name="Nat. Genet.">
        <title>The Pristionchus pacificus genome provides a unique perspective on nematode lifestyle and parasitism.</title>
        <authorList>
            <person name="Dieterich C."/>
            <person name="Clifton S.W."/>
            <person name="Schuster L.N."/>
            <person name="Chinwalla A."/>
            <person name="Delehaunty K."/>
            <person name="Dinkelacker I."/>
            <person name="Fulton L."/>
            <person name="Fulton R."/>
            <person name="Godfrey J."/>
            <person name="Minx P."/>
            <person name="Mitreva M."/>
            <person name="Roeseler W."/>
            <person name="Tian H."/>
            <person name="Witte H."/>
            <person name="Yang S.P."/>
            <person name="Wilson R.K."/>
            <person name="Sommer R.J."/>
        </authorList>
    </citation>
    <scope>NUCLEOTIDE SEQUENCE [LARGE SCALE GENOMIC DNA]</scope>
    <source>
        <strain evidence="2">PS312</strain>
    </source>
</reference>
<accession>A0A8R1YQ60</accession>
<name>A0A2A6B8J0_PRIPA</name>
<gene>
    <name evidence="1" type="primary">WBGene00273551</name>
</gene>
<reference evidence="1" key="2">
    <citation type="submission" date="2022-06" db="UniProtKB">
        <authorList>
            <consortium name="EnsemblMetazoa"/>
        </authorList>
    </citation>
    <scope>IDENTIFICATION</scope>
    <source>
        <strain evidence="1">PS312</strain>
    </source>
</reference>